<sequence length="365" mass="41213">MTVILWIVIVLLLLYQLQRVVYRRFGMRSVTYDRSFSAEKLFAGQTVWLSETIANRKRLPLPWLRVETLMPAQLVFINKETDLSINRGDQLQNHASLFSIPSYTEIVRKHEVLCPERGCYSVSSYSISLGDLVGLSVKSEARAPSVSEIVVFPKVMDFKDLPLSARKYVYSIRSMLSPIREDHYHVAGVRPYRDGDSFRLINWNATAKTGELLVHKRESMCDNDLHLLVNAELLDQANNRRVTKEQFERALSYAASAAHYIIAGGGKAGLIYNGTVVGHGETVYRLPAKAGAAHLDTLMEALARIEPVTRLGMSYLLEQLIAERTRGLNFLYITGFIDAAQEELVQRLRQCGNAVEVMLLYKEAA</sequence>
<dbReference type="EMBL" id="JBHSNC010000019">
    <property type="protein sequence ID" value="MFC5529041.1"/>
    <property type="molecule type" value="Genomic_DNA"/>
</dbReference>
<protein>
    <submittedName>
        <fullName evidence="2">DUF58 domain-containing protein</fullName>
    </submittedName>
</protein>
<dbReference type="PANTHER" id="PTHR34351">
    <property type="entry name" value="SLR1927 PROTEIN-RELATED"/>
    <property type="match status" value="1"/>
</dbReference>
<dbReference type="InterPro" id="IPR002881">
    <property type="entry name" value="DUF58"/>
</dbReference>
<keyword evidence="3" id="KW-1185">Reference proteome</keyword>
<organism evidence="2 3">
    <name type="scientific">Cohnella yongneupensis</name>
    <dbReference type="NCBI Taxonomy" id="425006"/>
    <lineage>
        <taxon>Bacteria</taxon>
        <taxon>Bacillati</taxon>
        <taxon>Bacillota</taxon>
        <taxon>Bacilli</taxon>
        <taxon>Bacillales</taxon>
        <taxon>Paenibacillaceae</taxon>
        <taxon>Cohnella</taxon>
    </lineage>
</organism>
<dbReference type="PANTHER" id="PTHR34351:SF2">
    <property type="entry name" value="DUF58 DOMAIN-CONTAINING PROTEIN"/>
    <property type="match status" value="1"/>
</dbReference>
<feature type="domain" description="DUF58" evidence="1">
    <location>
        <begin position="189"/>
        <end position="357"/>
    </location>
</feature>
<reference evidence="3" key="1">
    <citation type="journal article" date="2019" name="Int. J. Syst. Evol. Microbiol.">
        <title>The Global Catalogue of Microorganisms (GCM) 10K type strain sequencing project: providing services to taxonomists for standard genome sequencing and annotation.</title>
        <authorList>
            <consortium name="The Broad Institute Genomics Platform"/>
            <consortium name="The Broad Institute Genome Sequencing Center for Infectious Disease"/>
            <person name="Wu L."/>
            <person name="Ma J."/>
        </authorList>
    </citation>
    <scope>NUCLEOTIDE SEQUENCE [LARGE SCALE GENOMIC DNA]</scope>
    <source>
        <strain evidence="3">CGMCC 1.18578</strain>
    </source>
</reference>
<dbReference type="Pfam" id="PF01882">
    <property type="entry name" value="DUF58"/>
    <property type="match status" value="1"/>
</dbReference>
<evidence type="ECO:0000259" key="1">
    <source>
        <dbReference type="Pfam" id="PF01882"/>
    </source>
</evidence>
<gene>
    <name evidence="2" type="ORF">ACFPQ4_06190</name>
</gene>
<dbReference type="RefSeq" id="WP_378110912.1">
    <property type="nucleotide sequence ID" value="NZ_JBHSNC010000019.1"/>
</dbReference>
<comment type="caution">
    <text evidence="2">The sequence shown here is derived from an EMBL/GenBank/DDBJ whole genome shotgun (WGS) entry which is preliminary data.</text>
</comment>
<evidence type="ECO:0000313" key="3">
    <source>
        <dbReference type="Proteomes" id="UP001596108"/>
    </source>
</evidence>
<accession>A0ABW0QVP6</accession>
<evidence type="ECO:0000313" key="2">
    <source>
        <dbReference type="EMBL" id="MFC5529041.1"/>
    </source>
</evidence>
<name>A0ABW0QVP6_9BACL</name>
<proteinExistence type="predicted"/>
<dbReference type="Proteomes" id="UP001596108">
    <property type="component" value="Unassembled WGS sequence"/>
</dbReference>